<evidence type="ECO:0000256" key="1">
    <source>
        <dbReference type="SAM" id="MobiDB-lite"/>
    </source>
</evidence>
<feature type="compositionally biased region" description="Acidic residues" evidence="1">
    <location>
        <begin position="324"/>
        <end position="334"/>
    </location>
</feature>
<feature type="region of interest" description="Disordered" evidence="1">
    <location>
        <begin position="588"/>
        <end position="608"/>
    </location>
</feature>
<accession>A0A1X6NBC6</accession>
<dbReference type="OrthoDB" id="3270497at2759"/>
<proteinExistence type="predicted"/>
<evidence type="ECO:0000313" key="3">
    <source>
        <dbReference type="Proteomes" id="UP000194127"/>
    </source>
</evidence>
<feature type="compositionally biased region" description="Low complexity" evidence="1">
    <location>
        <begin position="335"/>
        <end position="349"/>
    </location>
</feature>
<evidence type="ECO:0000313" key="2">
    <source>
        <dbReference type="EMBL" id="OSX65947.1"/>
    </source>
</evidence>
<dbReference type="RefSeq" id="XP_024342741.1">
    <property type="nucleotide sequence ID" value="XM_024480289.1"/>
</dbReference>
<feature type="compositionally biased region" description="Polar residues" evidence="1">
    <location>
        <begin position="73"/>
        <end position="87"/>
    </location>
</feature>
<dbReference type="GeneID" id="36325239"/>
<reference evidence="2 3" key="1">
    <citation type="submission" date="2017-04" db="EMBL/GenBank/DDBJ databases">
        <title>Genome Sequence of the Model Brown-Rot Fungus Postia placenta SB12.</title>
        <authorList>
            <consortium name="DOE Joint Genome Institute"/>
            <person name="Gaskell J."/>
            <person name="Kersten P."/>
            <person name="Larrondo L.F."/>
            <person name="Canessa P."/>
            <person name="Martinez D."/>
            <person name="Hibbett D."/>
            <person name="Schmoll M."/>
            <person name="Kubicek C.P."/>
            <person name="Martinez A.T."/>
            <person name="Yadav J."/>
            <person name="Master E."/>
            <person name="Magnuson J.K."/>
            <person name="James T."/>
            <person name="Yaver D."/>
            <person name="Berka R."/>
            <person name="Labutti K."/>
            <person name="Lipzen A."/>
            <person name="Aerts A."/>
            <person name="Barry K."/>
            <person name="Henrissat B."/>
            <person name="Blanchette R."/>
            <person name="Grigoriev I."/>
            <person name="Cullen D."/>
        </authorList>
    </citation>
    <scope>NUCLEOTIDE SEQUENCE [LARGE SCALE GENOMIC DNA]</scope>
    <source>
        <strain evidence="2 3">MAD-698-R-SB12</strain>
    </source>
</reference>
<feature type="compositionally biased region" description="Pro residues" evidence="1">
    <location>
        <begin position="403"/>
        <end position="415"/>
    </location>
</feature>
<feature type="region of interest" description="Disordered" evidence="1">
    <location>
        <begin position="147"/>
        <end position="167"/>
    </location>
</feature>
<organism evidence="2 3">
    <name type="scientific">Postia placenta MAD-698-R-SB12</name>
    <dbReference type="NCBI Taxonomy" id="670580"/>
    <lineage>
        <taxon>Eukaryota</taxon>
        <taxon>Fungi</taxon>
        <taxon>Dikarya</taxon>
        <taxon>Basidiomycota</taxon>
        <taxon>Agaricomycotina</taxon>
        <taxon>Agaricomycetes</taxon>
        <taxon>Polyporales</taxon>
        <taxon>Adustoporiaceae</taxon>
        <taxon>Rhodonia</taxon>
    </lineage>
</organism>
<protein>
    <submittedName>
        <fullName evidence="2">Uncharacterized protein</fullName>
    </submittedName>
</protein>
<dbReference type="AlphaFoldDB" id="A0A1X6NBC6"/>
<feature type="compositionally biased region" description="Low complexity" evidence="1">
    <location>
        <begin position="15"/>
        <end position="35"/>
    </location>
</feature>
<keyword evidence="3" id="KW-1185">Reference proteome</keyword>
<feature type="region of interest" description="Disordered" evidence="1">
    <location>
        <begin position="311"/>
        <end position="461"/>
    </location>
</feature>
<feature type="compositionally biased region" description="Low complexity" evidence="1">
    <location>
        <begin position="588"/>
        <end position="603"/>
    </location>
</feature>
<feature type="compositionally biased region" description="Low complexity" evidence="1">
    <location>
        <begin position="520"/>
        <end position="534"/>
    </location>
</feature>
<feature type="compositionally biased region" description="Polar residues" evidence="1">
    <location>
        <begin position="372"/>
        <end position="386"/>
    </location>
</feature>
<gene>
    <name evidence="2" type="ORF">POSPLADRAFT_1052610</name>
</gene>
<dbReference type="Proteomes" id="UP000194127">
    <property type="component" value="Unassembled WGS sequence"/>
</dbReference>
<feature type="region of interest" description="Disordered" evidence="1">
    <location>
        <begin position="477"/>
        <end position="560"/>
    </location>
</feature>
<feature type="region of interest" description="Disordered" evidence="1">
    <location>
        <begin position="1"/>
        <end position="87"/>
    </location>
</feature>
<dbReference type="EMBL" id="KZ110592">
    <property type="protein sequence ID" value="OSX65947.1"/>
    <property type="molecule type" value="Genomic_DNA"/>
</dbReference>
<sequence length="709" mass="75781">MASDKITPFPFDINPPSAGRAARPMSAPAPAPSTRTECARPPSFSLSGPVSRLLDPFSTASSERDRDSMASPARSSGASVAATSPTEQQPILTLKLSGPSFLDTVIRDTVSKQPLYIIETVRDLTSVYRLDSRLNEAGKAAAVQWPPSLTTSSKGKGKSGKSVQMGSGSWRDAEDLLKTGALGNIASRKFNLPHYPHTLKWKLIPGNSYVNARFTYFCSTSAVKGPIAVLDAAVLSASPRIRIYETLISQELVRSQQNHSGVPTLLLDYLITTAMLLTTTNQEWLDRPENARIPGSSSRTVQKWMAIIHSRPVPPADDLGREDEREDEREDDEPSSPTTLFSRRTSSSLWDVRTTYSSGSGSGSGGSEHVMSPTTPATTVSTQSGFSFARHGHSSLNQEQQVPPVPPLPALPQPQQPQYRLQLANPGPSVASSSKGMAAEVPRSHSPTPSMVPSVASPAYEEVVSSSHPFAAWSIFPRPSSVSSMRRRQLPTPPVAQSEAQRPSAYAQMQGHAQDLSRTSSSSPSPNPSAQNPALYANASAPRVSGASSTNTSARAYARRSMRSVRSIPLAPPPPQAAMPLPLPPKLAAEASRGESSSSGQSAVPARHQQELANALQEGELVQGISALALSLPTGMSSPPYAPPTHAYSPPADPTAMHMDVGRVRASFAHVPREAETESIYEMPPPAYDDIDFSLRIPGMSGRGRRRNA</sequence>
<name>A0A1X6NBC6_9APHY</name>